<dbReference type="RefSeq" id="WP_012468207.1">
    <property type="nucleotide sequence ID" value="NC_010814.1"/>
</dbReference>
<evidence type="ECO:0000313" key="1">
    <source>
        <dbReference type="EMBL" id="ACD93848.1"/>
    </source>
</evidence>
<keyword evidence="2" id="KW-1185">Reference proteome</keyword>
<protein>
    <recommendedName>
        <fullName evidence="3">Lipoprotein</fullName>
    </recommendedName>
</protein>
<sequence>MKQVTCLGIKMVLLGCASAGCLLLGGCGGASYVWYQAGRDQAAFKQDHLQCEEEAALFAKHMDKRGDKEVISTRMKDCMGVRGYVKVLEEDLPAGAEKLQ</sequence>
<reference evidence="1 2" key="1">
    <citation type="submission" date="2008-05" db="EMBL/GenBank/DDBJ databases">
        <title>Complete sequence of chromosome of Geobacter lovleyi SZ.</title>
        <authorList>
            <consortium name="US DOE Joint Genome Institute"/>
            <person name="Lucas S."/>
            <person name="Copeland A."/>
            <person name="Lapidus A."/>
            <person name="Glavina del Rio T."/>
            <person name="Dalin E."/>
            <person name="Tice H."/>
            <person name="Bruce D."/>
            <person name="Goodwin L."/>
            <person name="Pitluck S."/>
            <person name="Chertkov O."/>
            <person name="Meincke L."/>
            <person name="Brettin T."/>
            <person name="Detter J.C."/>
            <person name="Han C."/>
            <person name="Tapia R."/>
            <person name="Kuske C.R."/>
            <person name="Schmutz J."/>
            <person name="Larimer F."/>
            <person name="Land M."/>
            <person name="Hauser L."/>
            <person name="Kyrpides N."/>
            <person name="Mikhailova N."/>
            <person name="Sung Y."/>
            <person name="Fletcher K.E."/>
            <person name="Ritalahti K.M."/>
            <person name="Loeffler F.E."/>
            <person name="Richardson P."/>
        </authorList>
    </citation>
    <scope>NUCLEOTIDE SEQUENCE [LARGE SCALE GENOMIC DNA]</scope>
    <source>
        <strain evidence="2">ATCC BAA-1151 / DSM 17278 / SZ</strain>
    </source>
</reference>
<dbReference type="STRING" id="398767.Glov_0111"/>
<dbReference type="PROSITE" id="PS51257">
    <property type="entry name" value="PROKAR_LIPOPROTEIN"/>
    <property type="match status" value="1"/>
</dbReference>
<dbReference type="Proteomes" id="UP000002420">
    <property type="component" value="Chromosome"/>
</dbReference>
<dbReference type="OrthoDB" id="9895280at2"/>
<dbReference type="AlphaFoldDB" id="B3E9I2"/>
<dbReference type="EMBL" id="CP001089">
    <property type="protein sequence ID" value="ACD93848.1"/>
    <property type="molecule type" value="Genomic_DNA"/>
</dbReference>
<gene>
    <name evidence="1" type="ordered locus">Glov_0111</name>
</gene>
<accession>B3E9I2</accession>
<organism evidence="1 2">
    <name type="scientific">Trichlorobacter lovleyi (strain ATCC BAA-1151 / DSM 17278 / SZ)</name>
    <name type="common">Geobacter lovleyi</name>
    <dbReference type="NCBI Taxonomy" id="398767"/>
    <lineage>
        <taxon>Bacteria</taxon>
        <taxon>Pseudomonadati</taxon>
        <taxon>Thermodesulfobacteriota</taxon>
        <taxon>Desulfuromonadia</taxon>
        <taxon>Geobacterales</taxon>
        <taxon>Geobacteraceae</taxon>
        <taxon>Trichlorobacter</taxon>
    </lineage>
</organism>
<evidence type="ECO:0000313" key="2">
    <source>
        <dbReference type="Proteomes" id="UP000002420"/>
    </source>
</evidence>
<evidence type="ECO:0008006" key="3">
    <source>
        <dbReference type="Google" id="ProtNLM"/>
    </source>
</evidence>
<dbReference type="HOGENOM" id="CLU_2301796_0_0_7"/>
<dbReference type="KEGG" id="glo:Glov_0111"/>
<name>B3E9I2_TRIL1</name>
<proteinExistence type="predicted"/>